<dbReference type="AlphaFoldDB" id="A0A3S0WX04"/>
<evidence type="ECO:0000256" key="3">
    <source>
        <dbReference type="SAM" id="SignalP"/>
    </source>
</evidence>
<dbReference type="PRINTS" id="PR00793">
    <property type="entry name" value="PROAMNOPTASE"/>
</dbReference>
<evidence type="ECO:0000313" key="6">
    <source>
        <dbReference type="Proteomes" id="UP000274358"/>
    </source>
</evidence>
<dbReference type="InterPro" id="IPR002410">
    <property type="entry name" value="Peptidase_S33"/>
</dbReference>
<dbReference type="InterPro" id="IPR000073">
    <property type="entry name" value="AB_hydrolase_1"/>
</dbReference>
<dbReference type="PANTHER" id="PTHR43798:SF31">
    <property type="entry name" value="AB HYDROLASE SUPERFAMILY PROTEIN YCLE"/>
    <property type="match status" value="1"/>
</dbReference>
<dbReference type="GO" id="GO:0008233">
    <property type="term" value="F:peptidase activity"/>
    <property type="evidence" value="ECO:0007669"/>
    <property type="project" value="InterPro"/>
</dbReference>
<evidence type="ECO:0000313" key="5">
    <source>
        <dbReference type="EMBL" id="RUL77552.1"/>
    </source>
</evidence>
<dbReference type="Proteomes" id="UP000274358">
    <property type="component" value="Unassembled WGS sequence"/>
</dbReference>
<sequence length="342" mass="37767">MSILRRTARFLIAHLFLLAWLVSPIAEATANTEDVFDQLQENGWYLPAPGTHDGIYVTELGHGPAVVVLHGGPGGDFSYLVDAVRPLANRYRFILFDQRGSLLSPVPEEKLKSLSLAQLVDDLEALRNALGEPKLVLLGHSEGTLLALSYYQKFPQRVSRLILTGAFPPATDPGMTLDDLWKPVTARLKALQGRPEVARLMQEAGIPDDGRPDALSPRLRWQRTKLVDWASINVCRLKNWRTWKGGGVYYNTAVSQAIGNSDPEQYDFVSTLRQSPVPVEVIQGDQDFVDPGASRWQAISHSLPVVHVSVIKQACHYSWIDDSHAFTADLSSALRGLAAGTR</sequence>
<dbReference type="InterPro" id="IPR029058">
    <property type="entry name" value="AB_hydrolase_fold"/>
</dbReference>
<protein>
    <submittedName>
        <fullName evidence="5">Alpha/beta hydrolase</fullName>
    </submittedName>
</protein>
<name>A0A3S0WX04_9GAMM</name>
<organism evidence="5 6">
    <name type="scientific">Dyella choica</name>
    <dbReference type="NCBI Taxonomy" id="1927959"/>
    <lineage>
        <taxon>Bacteria</taxon>
        <taxon>Pseudomonadati</taxon>
        <taxon>Pseudomonadota</taxon>
        <taxon>Gammaproteobacteria</taxon>
        <taxon>Lysobacterales</taxon>
        <taxon>Rhodanobacteraceae</taxon>
        <taxon>Dyella</taxon>
    </lineage>
</organism>
<gene>
    <name evidence="5" type="ORF">EKH80_06640</name>
</gene>
<dbReference type="SUPFAM" id="SSF53474">
    <property type="entry name" value="alpha/beta-Hydrolases"/>
    <property type="match status" value="1"/>
</dbReference>
<dbReference type="EMBL" id="RYYV01000004">
    <property type="protein sequence ID" value="RUL77552.1"/>
    <property type="molecule type" value="Genomic_DNA"/>
</dbReference>
<comment type="caution">
    <text evidence="5">The sequence shown here is derived from an EMBL/GenBank/DDBJ whole genome shotgun (WGS) entry which is preliminary data.</text>
</comment>
<dbReference type="GO" id="GO:0016020">
    <property type="term" value="C:membrane"/>
    <property type="evidence" value="ECO:0007669"/>
    <property type="project" value="TreeGrafter"/>
</dbReference>
<feature type="signal peptide" evidence="3">
    <location>
        <begin position="1"/>
        <end position="28"/>
    </location>
</feature>
<evidence type="ECO:0000256" key="1">
    <source>
        <dbReference type="ARBA" id="ARBA00010088"/>
    </source>
</evidence>
<reference evidence="5 6" key="1">
    <citation type="submission" date="2018-12" db="EMBL/GenBank/DDBJ databases">
        <title>Dyella dinghuensis sp. nov. DHOA06 and Dyella choica sp. nov. 4M-K27, isolated from forest soil.</title>
        <authorList>
            <person name="Qiu L.-H."/>
            <person name="Gao Z.-H."/>
        </authorList>
    </citation>
    <scope>NUCLEOTIDE SEQUENCE [LARGE SCALE GENOMIC DNA]</scope>
    <source>
        <strain evidence="5 6">4M-K27</strain>
    </source>
</reference>
<dbReference type="Pfam" id="PF00561">
    <property type="entry name" value="Abhydrolase_1"/>
    <property type="match status" value="1"/>
</dbReference>
<evidence type="ECO:0000256" key="2">
    <source>
        <dbReference type="ARBA" id="ARBA00022801"/>
    </source>
</evidence>
<feature type="domain" description="AB hydrolase-1" evidence="4">
    <location>
        <begin position="64"/>
        <end position="321"/>
    </location>
</feature>
<keyword evidence="2 5" id="KW-0378">Hydrolase</keyword>
<accession>A0A3S0WX04</accession>
<keyword evidence="6" id="KW-1185">Reference proteome</keyword>
<dbReference type="InterPro" id="IPR050266">
    <property type="entry name" value="AB_hydrolase_sf"/>
</dbReference>
<evidence type="ECO:0000259" key="4">
    <source>
        <dbReference type="Pfam" id="PF00561"/>
    </source>
</evidence>
<dbReference type="GO" id="GO:0006508">
    <property type="term" value="P:proteolysis"/>
    <property type="evidence" value="ECO:0007669"/>
    <property type="project" value="InterPro"/>
</dbReference>
<keyword evidence="3" id="KW-0732">Signal</keyword>
<feature type="chain" id="PRO_5018595521" evidence="3">
    <location>
        <begin position="29"/>
        <end position="342"/>
    </location>
</feature>
<dbReference type="Gene3D" id="3.40.50.1820">
    <property type="entry name" value="alpha/beta hydrolase"/>
    <property type="match status" value="1"/>
</dbReference>
<comment type="similarity">
    <text evidence="1">Belongs to the peptidase S33 family.</text>
</comment>
<dbReference type="PANTHER" id="PTHR43798">
    <property type="entry name" value="MONOACYLGLYCEROL LIPASE"/>
    <property type="match status" value="1"/>
</dbReference>
<proteinExistence type="inferred from homology"/>